<feature type="domain" description="ATP-grasp" evidence="16">
    <location>
        <begin position="209"/>
        <end position="406"/>
    </location>
</feature>
<evidence type="ECO:0000256" key="13">
    <source>
        <dbReference type="PROSITE-ProRule" id="PRU00409"/>
    </source>
</evidence>
<dbReference type="Proteomes" id="UP001314263">
    <property type="component" value="Unassembled WGS sequence"/>
</dbReference>
<dbReference type="InterPro" id="IPR011053">
    <property type="entry name" value="Single_hybrid_motif"/>
</dbReference>
<dbReference type="SUPFAM" id="SSF89000">
    <property type="entry name" value="post-HMGL domain-like"/>
    <property type="match status" value="1"/>
</dbReference>
<dbReference type="InterPro" id="IPR011054">
    <property type="entry name" value="Rudment_hybrid_motif"/>
</dbReference>
<dbReference type="GO" id="GO:0004075">
    <property type="term" value="F:biotin carboxylase activity"/>
    <property type="evidence" value="ECO:0007669"/>
    <property type="project" value="UniProtKB-EC"/>
</dbReference>
<dbReference type="GO" id="GO:0016421">
    <property type="term" value="F:CoA carboxylase activity"/>
    <property type="evidence" value="ECO:0007669"/>
    <property type="project" value="UniProtKB-ARBA"/>
</dbReference>
<evidence type="ECO:0000256" key="9">
    <source>
        <dbReference type="ARBA" id="ARBA00023267"/>
    </source>
</evidence>
<feature type="compositionally biased region" description="Low complexity" evidence="14">
    <location>
        <begin position="1251"/>
        <end position="1260"/>
    </location>
</feature>
<organism evidence="19 20">
    <name type="scientific">Coccomyxa viridis</name>
    <dbReference type="NCBI Taxonomy" id="1274662"/>
    <lineage>
        <taxon>Eukaryota</taxon>
        <taxon>Viridiplantae</taxon>
        <taxon>Chlorophyta</taxon>
        <taxon>core chlorophytes</taxon>
        <taxon>Trebouxiophyceae</taxon>
        <taxon>Trebouxiophyceae incertae sedis</taxon>
        <taxon>Coccomyxaceae</taxon>
        <taxon>Coccomyxa</taxon>
    </lineage>
</organism>
<gene>
    <name evidence="19" type="ORF">CVIRNUC_001314</name>
</gene>
<dbReference type="GO" id="GO:0004736">
    <property type="term" value="F:pyruvate carboxylase activity"/>
    <property type="evidence" value="ECO:0007669"/>
    <property type="project" value="InterPro"/>
</dbReference>
<evidence type="ECO:0000256" key="12">
    <source>
        <dbReference type="ARBA" id="ARBA00062964"/>
    </source>
</evidence>
<dbReference type="FunFam" id="3.30.1490.20:FF:000018">
    <property type="entry name" value="Biotin carboxylase"/>
    <property type="match status" value="1"/>
</dbReference>
<evidence type="ECO:0000313" key="19">
    <source>
        <dbReference type="EMBL" id="CAK0741294.1"/>
    </source>
</evidence>
<evidence type="ECO:0000259" key="16">
    <source>
        <dbReference type="PROSITE" id="PS50975"/>
    </source>
</evidence>
<dbReference type="InterPro" id="IPR016185">
    <property type="entry name" value="PreATP-grasp_dom_sf"/>
</dbReference>
<feature type="compositionally biased region" description="Basic and acidic residues" evidence="14">
    <location>
        <begin position="1155"/>
        <end position="1170"/>
    </location>
</feature>
<keyword evidence="4" id="KW-0312">Gluconeogenesis</keyword>
<evidence type="ECO:0000256" key="5">
    <source>
        <dbReference type="ARBA" id="ARBA00022598"/>
    </source>
</evidence>
<comment type="cofactor">
    <cofactor evidence="1">
        <name>biotin</name>
        <dbReference type="ChEBI" id="CHEBI:57586"/>
    </cofactor>
</comment>
<evidence type="ECO:0000256" key="3">
    <source>
        <dbReference type="ARBA" id="ARBA00004742"/>
    </source>
</evidence>
<evidence type="ECO:0000256" key="8">
    <source>
        <dbReference type="ARBA" id="ARBA00022840"/>
    </source>
</evidence>
<dbReference type="GO" id="GO:0046872">
    <property type="term" value="F:metal ion binding"/>
    <property type="evidence" value="ECO:0007669"/>
    <property type="project" value="UniProtKB-KW"/>
</dbReference>
<dbReference type="Pfam" id="PF02436">
    <property type="entry name" value="PYC_OADA"/>
    <property type="match status" value="1"/>
</dbReference>
<evidence type="ECO:0000259" key="15">
    <source>
        <dbReference type="PROSITE" id="PS50968"/>
    </source>
</evidence>
<dbReference type="SUPFAM" id="SSF56059">
    <property type="entry name" value="Glutathione synthetase ATP-binding domain-like"/>
    <property type="match status" value="1"/>
</dbReference>
<sequence>MSTPLKQGARLTRTGAINPVQNRLVNQITRLTSSKSFHRQRRVVSSCPGSRRGVHVVALRNYSGHDQPVSSPIVNEKGIVIDAAEKTPFKRILCANRGEIAVRVFRAGTELGLRTLAIYSEADRLQPHRYKADESYEVGAPGATPVQCYLDYEGILALAKEQGADCIHPGYGFLSENADFARRCEEEGIAFIGPRPETIHRMGDKTQARAAAEECGVPIVPGTKDAISSAGQALDFARAAGLPVMLKAAYGGGGRGMRVVRAEEELEDAFERATKEAQAAFGNGAMFVEKLVEDPRHIEVQILADNHGSVVHLFERDCSVQRRHQKVVEVAPAFGLDPEVREALHRDAVKVCQHVGYRNAGTVEFMVDKHGDYFFLEVNPRIQVEHTCTEEVTGVDLVQAQIRIAGGASLSDLGIGTQEAIRQPMGYAIQCRITSEDPELNFQPDSGRIQAYRSPGGPGIRLDGAMATGNIVGSFYDSLLVKVICRGNTYLHAVQKMQRALYEFHIRGVKTNILFLENVLRHPEFLSGKATTSFIDRNAQLFNFNNRNSIQSSKMLTYLADLVVNGPNHPGAVGLPPSKVTPPSPAVPEGDLPERSWRAVLETKGPEGWAKDIRAHSGLLLTDTTWRDAHQSLLATRMRTHDMVKAAPATAKILAPCASLEMWGGATFDVALRFLHEDPWRRLDLLREKVPNIPFQMLLRGVNAVGYTSYPDNVVNKFVLEAKRSGVDIFRVFDSLNYLDNLKFGLDSVHAAGGVAEGTICYTGDILNPELGHPKYTLDYYMEMAERLVEHGIHTLGIKDMAGLLKPRAASQLIGALRERFPDLVLHVHTHDTAGTAVATQLACANAGADIVDCCIDSMSGTTSQPSMGAIVNALHGTSLATGIDPLWLARLSIYWEQTRGLYAPFESDLRSSSSDVYYHEMPGGQYTNLKFQALALGLGERWEKVKDAYAHANRALGDIVKVTPSSKVVGDLAQFMVQNELSEEELVEKAESLDFPSSVVEFLQGMIGQPTGGFPEPLRSRVIKDLPRIEGRPGATMPPLNLVTLEGDLKEKHDQYSITYRDVLSAALYPKVFDEFKLWEQQYSKFTAMLPTRAFLAPMDEDEEIEVELSKGNAVIIKYKALSELQPNGKREVFFESNGVPRVVEVVDKKSYESDASKSARRPARDKADPLLPGSVAAPMAGEVIEVKVKPGTAVTAGQALIVLSAMKMETSVSSPVNGTVKHIAVSKGDQIDGGDLVVSVEERDDADEAAASNGAPAAGKEKEVAAA</sequence>
<dbReference type="InterPro" id="IPR001882">
    <property type="entry name" value="Biotin_BS"/>
</dbReference>
<feature type="region of interest" description="Disordered" evidence="14">
    <location>
        <begin position="1155"/>
        <end position="1174"/>
    </location>
</feature>
<reference evidence="19 20" key="1">
    <citation type="submission" date="2023-10" db="EMBL/GenBank/DDBJ databases">
        <authorList>
            <person name="Maclean D."/>
            <person name="Macfadyen A."/>
        </authorList>
    </citation>
    <scope>NUCLEOTIDE SEQUENCE [LARGE SCALE GENOMIC DNA]</scope>
</reference>
<accession>A0AAV1HW83</accession>
<dbReference type="CDD" id="cd07937">
    <property type="entry name" value="DRE_TIM_PC_TC_5S"/>
    <property type="match status" value="1"/>
</dbReference>
<dbReference type="SUPFAM" id="SSF52440">
    <property type="entry name" value="PreATP-grasp domain"/>
    <property type="match status" value="1"/>
</dbReference>
<dbReference type="FunFam" id="3.20.20.70:FF:000033">
    <property type="entry name" value="Pyruvate carboxylase"/>
    <property type="match status" value="1"/>
</dbReference>
<evidence type="ECO:0000259" key="18">
    <source>
        <dbReference type="PROSITE" id="PS50991"/>
    </source>
</evidence>
<evidence type="ECO:0000256" key="14">
    <source>
        <dbReference type="SAM" id="MobiDB-lite"/>
    </source>
</evidence>
<dbReference type="PROSITE" id="PS50991">
    <property type="entry name" value="PYR_CT"/>
    <property type="match status" value="1"/>
</dbReference>
<dbReference type="PROSITE" id="PS50968">
    <property type="entry name" value="BIOTINYL_LIPOYL"/>
    <property type="match status" value="1"/>
</dbReference>
<dbReference type="NCBIfam" id="NF006761">
    <property type="entry name" value="PRK09282.1"/>
    <property type="match status" value="1"/>
</dbReference>
<feature type="region of interest" description="Disordered" evidence="14">
    <location>
        <begin position="573"/>
        <end position="592"/>
    </location>
</feature>
<evidence type="ECO:0000259" key="17">
    <source>
        <dbReference type="PROSITE" id="PS50979"/>
    </source>
</evidence>
<dbReference type="InterPro" id="IPR005482">
    <property type="entry name" value="Biotin_COase_C"/>
</dbReference>
<dbReference type="Pfam" id="PF02786">
    <property type="entry name" value="CPSase_L_D2"/>
    <property type="match status" value="1"/>
</dbReference>
<name>A0AAV1HW83_9CHLO</name>
<evidence type="ECO:0000256" key="10">
    <source>
        <dbReference type="ARBA" id="ARBA00023268"/>
    </source>
</evidence>
<comment type="function">
    <text evidence="2">This protein is a component of the acetyl coenzyme A carboxylase complex; first, biotin carboxylase catalyzes the carboxylation of the carrier protein and then the transcarboxylase transfers the carboxyl group to form malonyl-CoA.</text>
</comment>
<dbReference type="SUPFAM" id="SSF51230">
    <property type="entry name" value="Single hybrid motif"/>
    <property type="match status" value="1"/>
</dbReference>
<dbReference type="Pfam" id="PF02785">
    <property type="entry name" value="Biotin_carb_C"/>
    <property type="match status" value="1"/>
</dbReference>
<evidence type="ECO:0000256" key="7">
    <source>
        <dbReference type="ARBA" id="ARBA00022741"/>
    </source>
</evidence>
<dbReference type="FunFam" id="3.30.470.20:FF:000012">
    <property type="entry name" value="Pyruvate carboxylase"/>
    <property type="match status" value="1"/>
</dbReference>
<protein>
    <recommendedName>
        <fullName evidence="21">Pyruvate carboxylase</fullName>
    </recommendedName>
</protein>
<dbReference type="SUPFAM" id="SSF51569">
    <property type="entry name" value="Aldolase"/>
    <property type="match status" value="1"/>
</dbReference>
<dbReference type="Gene3D" id="3.20.20.70">
    <property type="entry name" value="Aldolase class I"/>
    <property type="match status" value="1"/>
</dbReference>
<dbReference type="NCBIfam" id="TIGR01235">
    <property type="entry name" value="pyruv_carbox"/>
    <property type="match status" value="1"/>
</dbReference>
<dbReference type="AlphaFoldDB" id="A0AAV1HW83"/>
<feature type="domain" description="Pyruvate carboxyltransferase" evidence="18">
    <location>
        <begin position="619"/>
        <end position="890"/>
    </location>
</feature>
<dbReference type="CDD" id="cd06850">
    <property type="entry name" value="biotinyl_domain"/>
    <property type="match status" value="1"/>
</dbReference>
<dbReference type="Pfam" id="PF00289">
    <property type="entry name" value="Biotin_carb_N"/>
    <property type="match status" value="1"/>
</dbReference>
<feature type="domain" description="Lipoyl-binding" evidence="15">
    <location>
        <begin position="1168"/>
        <end position="1243"/>
    </location>
</feature>
<dbReference type="PROSITE" id="PS00188">
    <property type="entry name" value="BIOTIN"/>
    <property type="match status" value="1"/>
</dbReference>
<keyword evidence="10" id="KW-0511">Multifunctional enzyme</keyword>
<feature type="domain" description="Biotin carboxylation" evidence="17">
    <location>
        <begin position="88"/>
        <end position="540"/>
    </location>
</feature>
<dbReference type="InterPro" id="IPR000891">
    <property type="entry name" value="PYR_CT"/>
</dbReference>
<dbReference type="Gene3D" id="2.40.50.100">
    <property type="match status" value="1"/>
</dbReference>
<keyword evidence="9" id="KW-0092">Biotin</keyword>
<dbReference type="PROSITE" id="PS50975">
    <property type="entry name" value="ATP_GRASP"/>
    <property type="match status" value="1"/>
</dbReference>
<keyword evidence="5" id="KW-0436">Ligase</keyword>
<keyword evidence="8 13" id="KW-0067">ATP-binding</keyword>
<dbReference type="NCBIfam" id="NF009554">
    <property type="entry name" value="PRK12999.1"/>
    <property type="match status" value="1"/>
</dbReference>
<comment type="caution">
    <text evidence="19">The sequence shown here is derived from an EMBL/GenBank/DDBJ whole genome shotgun (WGS) entry which is preliminary data.</text>
</comment>
<dbReference type="PROSITE" id="PS50979">
    <property type="entry name" value="BC"/>
    <property type="match status" value="1"/>
</dbReference>
<dbReference type="InterPro" id="IPR005930">
    <property type="entry name" value="Pyruv_COase"/>
</dbReference>
<dbReference type="InterPro" id="IPR013785">
    <property type="entry name" value="Aldolase_TIM"/>
</dbReference>
<comment type="catalytic activity">
    <reaction evidence="11">
        <text>N(6)-biotinyl-L-lysyl-[protein] + hydrogencarbonate + ATP = N(6)-carboxybiotinyl-L-lysyl-[protein] + ADP + phosphate + H(+)</text>
        <dbReference type="Rhea" id="RHEA:13501"/>
        <dbReference type="Rhea" id="RHEA-COMP:10505"/>
        <dbReference type="Rhea" id="RHEA-COMP:10506"/>
        <dbReference type="ChEBI" id="CHEBI:15378"/>
        <dbReference type="ChEBI" id="CHEBI:17544"/>
        <dbReference type="ChEBI" id="CHEBI:30616"/>
        <dbReference type="ChEBI" id="CHEBI:43474"/>
        <dbReference type="ChEBI" id="CHEBI:83144"/>
        <dbReference type="ChEBI" id="CHEBI:83145"/>
        <dbReference type="ChEBI" id="CHEBI:456216"/>
        <dbReference type="EC" id="6.3.4.14"/>
    </reaction>
</comment>
<evidence type="ECO:0000256" key="4">
    <source>
        <dbReference type="ARBA" id="ARBA00022432"/>
    </source>
</evidence>
<evidence type="ECO:0000256" key="2">
    <source>
        <dbReference type="ARBA" id="ARBA00003761"/>
    </source>
</evidence>
<dbReference type="SMART" id="SM00878">
    <property type="entry name" value="Biotin_carb_C"/>
    <property type="match status" value="1"/>
</dbReference>
<evidence type="ECO:0000256" key="6">
    <source>
        <dbReference type="ARBA" id="ARBA00022723"/>
    </source>
</evidence>
<dbReference type="InterPro" id="IPR011764">
    <property type="entry name" value="Biotin_carboxylation_dom"/>
</dbReference>
<dbReference type="Gene3D" id="3.10.600.10">
    <property type="entry name" value="pyruvate carboxylase f1077a mutant domain"/>
    <property type="match status" value="1"/>
</dbReference>
<dbReference type="InterPro" id="IPR000089">
    <property type="entry name" value="Biotin_lipoyl"/>
</dbReference>
<feature type="region of interest" description="Disordered" evidence="14">
    <location>
        <begin position="1244"/>
        <end position="1269"/>
    </location>
</feature>
<comment type="subunit">
    <text evidence="12">Acetyl-CoA carboxylase is a heterohexamer composed of biotin carboxyl carrier protein, biotin carboxylase and two subunits each of ACCase subunit alpha and ACCase plastid-coded subunit beta (accD).</text>
</comment>
<dbReference type="PANTHER" id="PTHR43778">
    <property type="entry name" value="PYRUVATE CARBOXYLASE"/>
    <property type="match status" value="1"/>
</dbReference>
<comment type="pathway">
    <text evidence="3">Carbohydrate biosynthesis; gluconeogenesis.</text>
</comment>
<evidence type="ECO:0008006" key="21">
    <source>
        <dbReference type="Google" id="ProtNLM"/>
    </source>
</evidence>
<dbReference type="SUPFAM" id="SSF51246">
    <property type="entry name" value="Rudiment single hybrid motif"/>
    <property type="match status" value="1"/>
</dbReference>
<dbReference type="InterPro" id="IPR011761">
    <property type="entry name" value="ATP-grasp"/>
</dbReference>
<keyword evidence="6" id="KW-0479">Metal-binding</keyword>
<keyword evidence="20" id="KW-1185">Reference proteome</keyword>
<dbReference type="Pfam" id="PF00682">
    <property type="entry name" value="HMGL-like"/>
    <property type="match status" value="1"/>
</dbReference>
<dbReference type="InterPro" id="IPR003379">
    <property type="entry name" value="Carboxylase_cons_dom"/>
</dbReference>
<dbReference type="GO" id="GO:0006094">
    <property type="term" value="P:gluconeogenesis"/>
    <property type="evidence" value="ECO:0007669"/>
    <property type="project" value="UniProtKB-KW"/>
</dbReference>
<dbReference type="GO" id="GO:0005524">
    <property type="term" value="F:ATP binding"/>
    <property type="evidence" value="ECO:0007669"/>
    <property type="project" value="UniProtKB-UniRule"/>
</dbReference>
<dbReference type="Gene3D" id="3.30.470.20">
    <property type="entry name" value="ATP-grasp fold, B domain"/>
    <property type="match status" value="1"/>
</dbReference>
<dbReference type="FunFam" id="2.40.50.100:FF:000003">
    <property type="entry name" value="Acetyl-CoA carboxylase biotin carboxyl carrier protein"/>
    <property type="match status" value="1"/>
</dbReference>
<keyword evidence="7 13" id="KW-0547">Nucleotide-binding</keyword>
<evidence type="ECO:0000313" key="20">
    <source>
        <dbReference type="Proteomes" id="UP001314263"/>
    </source>
</evidence>
<dbReference type="InterPro" id="IPR005479">
    <property type="entry name" value="CPAse_ATP-bd"/>
</dbReference>
<dbReference type="PROSITE" id="PS00867">
    <property type="entry name" value="CPSASE_2"/>
    <property type="match status" value="1"/>
</dbReference>
<dbReference type="FunFam" id="3.40.50.20:FF:000010">
    <property type="entry name" value="Propionyl-CoA carboxylase subunit alpha"/>
    <property type="match status" value="1"/>
</dbReference>
<dbReference type="Pfam" id="PF00364">
    <property type="entry name" value="Biotin_lipoyl"/>
    <property type="match status" value="1"/>
</dbReference>
<proteinExistence type="predicted"/>
<dbReference type="EMBL" id="CAUYUE010000002">
    <property type="protein sequence ID" value="CAK0741294.1"/>
    <property type="molecule type" value="Genomic_DNA"/>
</dbReference>
<dbReference type="InterPro" id="IPR055268">
    <property type="entry name" value="PCB-like"/>
</dbReference>
<dbReference type="GO" id="GO:0005737">
    <property type="term" value="C:cytoplasm"/>
    <property type="evidence" value="ECO:0007669"/>
    <property type="project" value="TreeGrafter"/>
</dbReference>
<dbReference type="PANTHER" id="PTHR43778:SF2">
    <property type="entry name" value="PYRUVATE CARBOXYLASE, MITOCHONDRIAL"/>
    <property type="match status" value="1"/>
</dbReference>
<evidence type="ECO:0000256" key="11">
    <source>
        <dbReference type="ARBA" id="ARBA00048600"/>
    </source>
</evidence>
<evidence type="ECO:0000256" key="1">
    <source>
        <dbReference type="ARBA" id="ARBA00001953"/>
    </source>
</evidence>
<dbReference type="InterPro" id="IPR005481">
    <property type="entry name" value="BC-like_N"/>
</dbReference>